<evidence type="ECO:0000256" key="9">
    <source>
        <dbReference type="SAM" id="SignalP"/>
    </source>
</evidence>
<evidence type="ECO:0000256" key="6">
    <source>
        <dbReference type="ARBA" id="ARBA00022729"/>
    </source>
</evidence>
<evidence type="ECO:0000256" key="8">
    <source>
        <dbReference type="ARBA" id="ARBA00023157"/>
    </source>
</evidence>
<dbReference type="PANTHER" id="PTHR34450">
    <property type="entry name" value="DEFENSIN-LIKE PROTEIN 245-RELATED"/>
    <property type="match status" value="1"/>
</dbReference>
<organism evidence="10 11">
    <name type="scientific">Camelina sativa</name>
    <name type="common">False flax</name>
    <name type="synonym">Myagrum sativum</name>
    <dbReference type="NCBI Taxonomy" id="90675"/>
    <lineage>
        <taxon>Eukaryota</taxon>
        <taxon>Viridiplantae</taxon>
        <taxon>Streptophyta</taxon>
        <taxon>Embryophyta</taxon>
        <taxon>Tracheophyta</taxon>
        <taxon>Spermatophyta</taxon>
        <taxon>Magnoliopsida</taxon>
        <taxon>eudicotyledons</taxon>
        <taxon>Gunneridae</taxon>
        <taxon>Pentapetalae</taxon>
        <taxon>rosids</taxon>
        <taxon>malvids</taxon>
        <taxon>Brassicales</taxon>
        <taxon>Brassicaceae</taxon>
        <taxon>Camelineae</taxon>
        <taxon>Camelina</taxon>
    </lineage>
</organism>
<evidence type="ECO:0000256" key="1">
    <source>
        <dbReference type="ARBA" id="ARBA00004613"/>
    </source>
</evidence>
<protein>
    <submittedName>
        <fullName evidence="11">Defensin-like protein 253</fullName>
    </submittedName>
</protein>
<keyword evidence="4" id="KW-0929">Antimicrobial</keyword>
<accession>A0ABM0XS42</accession>
<feature type="chain" id="PRO_5047434257" evidence="9">
    <location>
        <begin position="27"/>
        <end position="92"/>
    </location>
</feature>
<name>A0ABM0XS42_CAMSA</name>
<keyword evidence="7" id="KW-0611">Plant defense</keyword>
<dbReference type="InterPro" id="IPR010682">
    <property type="entry name" value="SCRL"/>
</dbReference>
<keyword evidence="5" id="KW-0295">Fungicide</keyword>
<evidence type="ECO:0000256" key="5">
    <source>
        <dbReference type="ARBA" id="ARBA00022577"/>
    </source>
</evidence>
<gene>
    <name evidence="11" type="primary">LOC104767902</name>
</gene>
<evidence type="ECO:0000313" key="10">
    <source>
        <dbReference type="Proteomes" id="UP000694864"/>
    </source>
</evidence>
<evidence type="ECO:0000256" key="3">
    <source>
        <dbReference type="ARBA" id="ARBA00022525"/>
    </source>
</evidence>
<reference evidence="11" key="2">
    <citation type="submission" date="2025-08" db="UniProtKB">
        <authorList>
            <consortium name="RefSeq"/>
        </authorList>
    </citation>
    <scope>IDENTIFICATION</scope>
    <source>
        <tissue evidence="11">Leaf</tissue>
    </source>
</reference>
<dbReference type="Proteomes" id="UP000694864">
    <property type="component" value="Chromosome 19"/>
</dbReference>
<dbReference type="RefSeq" id="XP_010490167.1">
    <property type="nucleotide sequence ID" value="XM_010491865.2"/>
</dbReference>
<reference evidence="10" key="1">
    <citation type="journal article" date="2014" name="Nat. Commun.">
        <title>The emerging biofuel crop Camelina sativa retains a highly undifferentiated hexaploid genome structure.</title>
        <authorList>
            <person name="Kagale S."/>
            <person name="Koh C."/>
            <person name="Nixon J."/>
            <person name="Bollina V."/>
            <person name="Clarke W.E."/>
            <person name="Tuteja R."/>
            <person name="Spillane C."/>
            <person name="Robinson S.J."/>
            <person name="Links M.G."/>
            <person name="Clarke C."/>
            <person name="Higgins E.E."/>
            <person name="Huebert T."/>
            <person name="Sharpe A.G."/>
            <person name="Parkin I.A."/>
        </authorList>
    </citation>
    <scope>NUCLEOTIDE SEQUENCE [LARGE SCALE GENOMIC DNA]</scope>
    <source>
        <strain evidence="10">cv. DH55</strain>
    </source>
</reference>
<dbReference type="GeneID" id="104767902"/>
<comment type="similarity">
    <text evidence="2">Belongs to the DEFL family.</text>
</comment>
<evidence type="ECO:0000313" key="11">
    <source>
        <dbReference type="RefSeq" id="XP_010490167.1"/>
    </source>
</evidence>
<keyword evidence="6 9" id="KW-0732">Signal</keyword>
<sequence>MRFASLFVVSCIFLFLVISHVKEIEAVQCEIIEWFDDKCGADGNKTCIEHLIKGHIYDFPRCDCRDAKPGILCTCLHRLPCVPPYIQQKIHN</sequence>
<feature type="signal peptide" evidence="9">
    <location>
        <begin position="1"/>
        <end position="26"/>
    </location>
</feature>
<keyword evidence="3" id="KW-0964">Secreted</keyword>
<keyword evidence="8" id="KW-1015">Disulfide bond</keyword>
<proteinExistence type="inferred from homology"/>
<comment type="subcellular location">
    <subcellularLocation>
        <location evidence="1">Secreted</location>
    </subcellularLocation>
</comment>
<dbReference type="Pfam" id="PF06876">
    <property type="entry name" value="SCRL"/>
    <property type="match status" value="1"/>
</dbReference>
<dbReference type="PANTHER" id="PTHR34450:SF6">
    <property type="entry name" value="DEFENSIN-LIKE PROTEIN 241-RELATED"/>
    <property type="match status" value="1"/>
</dbReference>
<evidence type="ECO:0000256" key="7">
    <source>
        <dbReference type="ARBA" id="ARBA00022821"/>
    </source>
</evidence>
<evidence type="ECO:0000256" key="2">
    <source>
        <dbReference type="ARBA" id="ARBA00006722"/>
    </source>
</evidence>
<evidence type="ECO:0000256" key="4">
    <source>
        <dbReference type="ARBA" id="ARBA00022529"/>
    </source>
</evidence>
<keyword evidence="10" id="KW-1185">Reference proteome</keyword>